<name>A0ACB6QFZ3_9PLEO</name>
<dbReference type="Proteomes" id="UP000799755">
    <property type="component" value="Unassembled WGS sequence"/>
</dbReference>
<evidence type="ECO:0000313" key="2">
    <source>
        <dbReference type="Proteomes" id="UP000799755"/>
    </source>
</evidence>
<protein>
    <submittedName>
        <fullName evidence="1">Uncharacterized protein</fullName>
    </submittedName>
</protein>
<proteinExistence type="predicted"/>
<accession>A0ACB6QFZ3</accession>
<organism evidence="1 2">
    <name type="scientific">Lindgomyces ingoldianus</name>
    <dbReference type="NCBI Taxonomy" id="673940"/>
    <lineage>
        <taxon>Eukaryota</taxon>
        <taxon>Fungi</taxon>
        <taxon>Dikarya</taxon>
        <taxon>Ascomycota</taxon>
        <taxon>Pezizomycotina</taxon>
        <taxon>Dothideomycetes</taxon>
        <taxon>Pleosporomycetidae</taxon>
        <taxon>Pleosporales</taxon>
        <taxon>Lindgomycetaceae</taxon>
        <taxon>Lindgomyces</taxon>
    </lineage>
</organism>
<reference evidence="1" key="1">
    <citation type="journal article" date="2020" name="Stud. Mycol.">
        <title>101 Dothideomycetes genomes: a test case for predicting lifestyles and emergence of pathogens.</title>
        <authorList>
            <person name="Haridas S."/>
            <person name="Albert R."/>
            <person name="Binder M."/>
            <person name="Bloem J."/>
            <person name="Labutti K."/>
            <person name="Salamov A."/>
            <person name="Andreopoulos B."/>
            <person name="Baker S."/>
            <person name="Barry K."/>
            <person name="Bills G."/>
            <person name="Bluhm B."/>
            <person name="Cannon C."/>
            <person name="Castanera R."/>
            <person name="Culley D."/>
            <person name="Daum C."/>
            <person name="Ezra D."/>
            <person name="Gonzalez J."/>
            <person name="Henrissat B."/>
            <person name="Kuo A."/>
            <person name="Liang C."/>
            <person name="Lipzen A."/>
            <person name="Lutzoni F."/>
            <person name="Magnuson J."/>
            <person name="Mondo S."/>
            <person name="Nolan M."/>
            <person name="Ohm R."/>
            <person name="Pangilinan J."/>
            <person name="Park H.-J."/>
            <person name="Ramirez L."/>
            <person name="Alfaro M."/>
            <person name="Sun H."/>
            <person name="Tritt A."/>
            <person name="Yoshinaga Y."/>
            <person name="Zwiers L.-H."/>
            <person name="Turgeon B."/>
            <person name="Goodwin S."/>
            <person name="Spatafora J."/>
            <person name="Crous P."/>
            <person name="Grigoriev I."/>
        </authorList>
    </citation>
    <scope>NUCLEOTIDE SEQUENCE</scope>
    <source>
        <strain evidence="1">ATCC 200398</strain>
    </source>
</reference>
<gene>
    <name evidence="1" type="ORF">BDR25DRAFT_80861</name>
</gene>
<evidence type="ECO:0000313" key="1">
    <source>
        <dbReference type="EMBL" id="KAF2465898.1"/>
    </source>
</evidence>
<comment type="caution">
    <text evidence="1">The sequence shown here is derived from an EMBL/GenBank/DDBJ whole genome shotgun (WGS) entry which is preliminary data.</text>
</comment>
<keyword evidence="2" id="KW-1185">Reference proteome</keyword>
<dbReference type="EMBL" id="MU003527">
    <property type="protein sequence ID" value="KAF2465898.1"/>
    <property type="molecule type" value="Genomic_DNA"/>
</dbReference>
<sequence length="97" mass="11159">MKQPPRSIVEGRLSTLILVLAIVCQTSFTQKMDDMWKLEHQHPFLIRYWLQSPHSTPCIVLFSHTNILPPALFPYHRKAAQGLNHLNHVGNRLIGIP</sequence>